<feature type="transmembrane region" description="Helical" evidence="1">
    <location>
        <begin position="102"/>
        <end position="131"/>
    </location>
</feature>
<accession>A0A7X9FPE0</accession>
<dbReference type="EMBL" id="JAAZON010000061">
    <property type="protein sequence ID" value="NMC61851.1"/>
    <property type="molecule type" value="Genomic_DNA"/>
</dbReference>
<protein>
    <submittedName>
        <fullName evidence="2">Uncharacterized protein</fullName>
    </submittedName>
</protein>
<comment type="caution">
    <text evidence="2">The sequence shown here is derived from an EMBL/GenBank/DDBJ whole genome shotgun (WGS) entry which is preliminary data.</text>
</comment>
<dbReference type="AlphaFoldDB" id="A0A7X9FPE0"/>
<reference evidence="2 3" key="1">
    <citation type="journal article" date="2020" name="Biotechnol. Biofuels">
        <title>New insights from the biogas microbiome by comprehensive genome-resolved metagenomics of nearly 1600 species originating from multiple anaerobic digesters.</title>
        <authorList>
            <person name="Campanaro S."/>
            <person name="Treu L."/>
            <person name="Rodriguez-R L.M."/>
            <person name="Kovalovszki A."/>
            <person name="Ziels R.M."/>
            <person name="Maus I."/>
            <person name="Zhu X."/>
            <person name="Kougias P.G."/>
            <person name="Basile A."/>
            <person name="Luo G."/>
            <person name="Schluter A."/>
            <person name="Konstantinidis K.T."/>
            <person name="Angelidaki I."/>
        </authorList>
    </citation>
    <scope>NUCLEOTIDE SEQUENCE [LARGE SCALE GENOMIC DNA]</scope>
    <source>
        <strain evidence="2">AS27yjCOA_65</strain>
    </source>
</reference>
<feature type="transmembrane region" description="Helical" evidence="1">
    <location>
        <begin position="58"/>
        <end position="81"/>
    </location>
</feature>
<gene>
    <name evidence="2" type="ORF">GYA55_01645</name>
</gene>
<keyword evidence="1" id="KW-0472">Membrane</keyword>
<feature type="transmembrane region" description="Helical" evidence="1">
    <location>
        <begin position="19"/>
        <end position="38"/>
    </location>
</feature>
<keyword evidence="1" id="KW-0812">Transmembrane</keyword>
<evidence type="ECO:0000256" key="1">
    <source>
        <dbReference type="SAM" id="Phobius"/>
    </source>
</evidence>
<keyword evidence="1" id="KW-1133">Transmembrane helix</keyword>
<name>A0A7X9FPE0_9DELT</name>
<evidence type="ECO:0000313" key="2">
    <source>
        <dbReference type="EMBL" id="NMC61851.1"/>
    </source>
</evidence>
<sequence>METEGISATAKSGIFIQKVLWCVFFMVSLVLFYVLYFVSSRGGDPDNSGVMPIDGPFLEIPFLIFPGDLLVIISLGLFFLMRSDSWLRKSCILRDGGVNEPLLLSSSFSLMVIALVVNEAIAVLGFTLGFLRKDLRVFLPFFIINIILNLLHYPRPRKLIERARKLARRG</sequence>
<feature type="transmembrane region" description="Helical" evidence="1">
    <location>
        <begin position="137"/>
        <end position="154"/>
    </location>
</feature>
<proteinExistence type="predicted"/>
<dbReference type="Proteomes" id="UP000524246">
    <property type="component" value="Unassembled WGS sequence"/>
</dbReference>
<evidence type="ECO:0000313" key="3">
    <source>
        <dbReference type="Proteomes" id="UP000524246"/>
    </source>
</evidence>
<organism evidence="2 3">
    <name type="scientific">SAR324 cluster bacterium</name>
    <dbReference type="NCBI Taxonomy" id="2024889"/>
    <lineage>
        <taxon>Bacteria</taxon>
        <taxon>Deltaproteobacteria</taxon>
        <taxon>SAR324 cluster</taxon>
    </lineage>
</organism>